<dbReference type="GO" id="GO:0046872">
    <property type="term" value="F:metal ion binding"/>
    <property type="evidence" value="ECO:0007669"/>
    <property type="project" value="UniProtKB-KW"/>
</dbReference>
<feature type="domain" description="Alcohol dehydrogenase-like N-terminal" evidence="7">
    <location>
        <begin position="23"/>
        <end position="128"/>
    </location>
</feature>
<accession>A0A3B0QQ81</accession>
<evidence type="ECO:0000256" key="3">
    <source>
        <dbReference type="ARBA" id="ARBA00022723"/>
    </source>
</evidence>
<comment type="similarity">
    <text evidence="2">Belongs to the zinc-containing alcohol dehydrogenase family.</text>
</comment>
<protein>
    <submittedName>
        <fullName evidence="8">Threonine dehydrogenase and related Zn-dependent dehydrogenases</fullName>
    </submittedName>
</protein>
<dbReference type="CDD" id="cd08242">
    <property type="entry name" value="MDR_like"/>
    <property type="match status" value="1"/>
</dbReference>
<name>A0A3B0QQ81_9ZZZZ</name>
<dbReference type="SUPFAM" id="SSF50129">
    <property type="entry name" value="GroES-like"/>
    <property type="match status" value="1"/>
</dbReference>
<comment type="cofactor">
    <cofactor evidence="1">
        <name>Zn(2+)</name>
        <dbReference type="ChEBI" id="CHEBI:29105"/>
    </cofactor>
</comment>
<dbReference type="PANTHER" id="PTHR43350:SF2">
    <property type="entry name" value="GROES-LIKE ZINC-BINDING ALCOHOL DEHYDROGENASE FAMILY PROTEIN"/>
    <property type="match status" value="1"/>
</dbReference>
<dbReference type="Pfam" id="PF08240">
    <property type="entry name" value="ADH_N"/>
    <property type="match status" value="1"/>
</dbReference>
<dbReference type="AlphaFoldDB" id="A0A3B0QQ81"/>
<evidence type="ECO:0000256" key="5">
    <source>
        <dbReference type="ARBA" id="ARBA00023002"/>
    </source>
</evidence>
<gene>
    <name evidence="8" type="ORF">MNBD_DELTA01-604</name>
</gene>
<keyword evidence="3" id="KW-0479">Metal-binding</keyword>
<dbReference type="InterPro" id="IPR011032">
    <property type="entry name" value="GroES-like_sf"/>
</dbReference>
<sequence>MKAVIFNKGLKVVRDHPIPVPADGEALLRVRLAGICATDLEITKGYMDFAGVLGHEFVATVAECATEPELIGRRVTGEINIGCNECRWCKTGLANHCPNRAVLGILNKDGAMAEYLTLPIKNLHIIPDSVSDEEAALSEPLAAAFQITKEHDITPTSSVCVLGGGRLGAMAALAINETNCKLIVCGRNAEKNKIINGFGIKTTLPKDLEGRFDYVIECTGSPDGLNHAIRLTKPKGTIVLKTTVAAPTALNLSDIVINELKISGSRCGPFKSALDFLDKYSIGYADRHERLSSLISAVYPLEDAALAFDKAGSKGAMKILLQVETIS</sequence>
<dbReference type="InterPro" id="IPR013154">
    <property type="entry name" value="ADH-like_N"/>
</dbReference>
<evidence type="ECO:0000313" key="8">
    <source>
        <dbReference type="EMBL" id="VAV83834.1"/>
    </source>
</evidence>
<dbReference type="Gene3D" id="3.40.50.720">
    <property type="entry name" value="NAD(P)-binding Rossmann-like Domain"/>
    <property type="match status" value="1"/>
</dbReference>
<evidence type="ECO:0000259" key="7">
    <source>
        <dbReference type="Pfam" id="PF08240"/>
    </source>
</evidence>
<dbReference type="PANTHER" id="PTHR43350">
    <property type="entry name" value="NAD-DEPENDENT ALCOHOL DEHYDROGENASE"/>
    <property type="match status" value="1"/>
</dbReference>
<reference evidence="8" key="1">
    <citation type="submission" date="2018-06" db="EMBL/GenBank/DDBJ databases">
        <authorList>
            <person name="Zhirakovskaya E."/>
        </authorList>
    </citation>
    <scope>NUCLEOTIDE SEQUENCE</scope>
</reference>
<proteinExistence type="inferred from homology"/>
<evidence type="ECO:0000256" key="2">
    <source>
        <dbReference type="ARBA" id="ARBA00008072"/>
    </source>
</evidence>
<dbReference type="Gene3D" id="3.90.180.10">
    <property type="entry name" value="Medium-chain alcohol dehydrogenases, catalytic domain"/>
    <property type="match status" value="1"/>
</dbReference>
<dbReference type="InterPro" id="IPR036291">
    <property type="entry name" value="NAD(P)-bd_dom_sf"/>
</dbReference>
<evidence type="ECO:0000256" key="4">
    <source>
        <dbReference type="ARBA" id="ARBA00022833"/>
    </source>
</evidence>
<dbReference type="InterPro" id="IPR013149">
    <property type="entry name" value="ADH-like_C"/>
</dbReference>
<keyword evidence="5" id="KW-0560">Oxidoreductase</keyword>
<dbReference type="EMBL" id="UOEA01000051">
    <property type="protein sequence ID" value="VAV83834.1"/>
    <property type="molecule type" value="Genomic_DNA"/>
</dbReference>
<evidence type="ECO:0000256" key="1">
    <source>
        <dbReference type="ARBA" id="ARBA00001947"/>
    </source>
</evidence>
<dbReference type="SUPFAM" id="SSF51735">
    <property type="entry name" value="NAD(P)-binding Rossmann-fold domains"/>
    <property type="match status" value="1"/>
</dbReference>
<dbReference type="Pfam" id="PF00107">
    <property type="entry name" value="ADH_zinc_N"/>
    <property type="match status" value="1"/>
</dbReference>
<keyword evidence="4" id="KW-0862">Zinc</keyword>
<dbReference type="GO" id="GO:0016491">
    <property type="term" value="F:oxidoreductase activity"/>
    <property type="evidence" value="ECO:0007669"/>
    <property type="project" value="UniProtKB-KW"/>
</dbReference>
<feature type="domain" description="Alcohol dehydrogenase-like C-terminal" evidence="6">
    <location>
        <begin position="168"/>
        <end position="277"/>
    </location>
</feature>
<organism evidence="8">
    <name type="scientific">hydrothermal vent metagenome</name>
    <dbReference type="NCBI Taxonomy" id="652676"/>
    <lineage>
        <taxon>unclassified sequences</taxon>
        <taxon>metagenomes</taxon>
        <taxon>ecological metagenomes</taxon>
    </lineage>
</organism>
<evidence type="ECO:0000259" key="6">
    <source>
        <dbReference type="Pfam" id="PF00107"/>
    </source>
</evidence>